<dbReference type="AlphaFoldDB" id="A0A9D1XME2"/>
<comment type="caution">
    <text evidence="1">The sequence shown here is derived from an EMBL/GenBank/DDBJ whole genome shotgun (WGS) entry which is preliminary data.</text>
</comment>
<evidence type="ECO:0000313" key="2">
    <source>
        <dbReference type="Proteomes" id="UP000886724"/>
    </source>
</evidence>
<protein>
    <submittedName>
        <fullName evidence="1">Uncharacterized protein</fullName>
    </submittedName>
</protein>
<sequence length="381" mass="44119">MTIAEKIVAVKNKINILIIIIKKENENRAIFKGTIEQFAKNTKIIQYINNLDLNEFAIKFHIAENKGYVVIKHRDDSDNSTDTNSHQVRNIDPRECLSIVRDQTLILENKLTKASFELGNEPLKLYHNAFARFNFVIINSNKKPASASIKVNEIPYIMTASDYAAKKELDLSLTKSDDEKLDVAYTAKIITGKHAGKTPAQLLLDVDNIEENKQFLISYYNWLKENLSKYPNNKHLMQAISNATNMYKEGKLKDIKVDNADEMMIYNSGYRFNIRKQREDGKTLIKELSIKWIFKRNYPVQICIKNYYAPVKRNDDGTVNVLAKESSDHLINTMNLSFAEWENMKYMIKTSMRLFENSISEECLEYALKTEKKIIQAIKMT</sequence>
<accession>A0A9D1XME2</accession>
<reference evidence="1" key="2">
    <citation type="submission" date="2021-04" db="EMBL/GenBank/DDBJ databases">
        <authorList>
            <person name="Gilroy R."/>
        </authorList>
    </citation>
    <scope>NUCLEOTIDE SEQUENCE</scope>
    <source>
        <strain evidence="1">ChiGjej1B1-14440</strain>
    </source>
</reference>
<name>A0A9D1XME2_9FIRM</name>
<evidence type="ECO:0000313" key="1">
    <source>
        <dbReference type="EMBL" id="HIX82112.1"/>
    </source>
</evidence>
<organism evidence="1 2">
    <name type="scientific">Candidatus Erysipelatoclostridium merdavium</name>
    <dbReference type="NCBI Taxonomy" id="2838566"/>
    <lineage>
        <taxon>Bacteria</taxon>
        <taxon>Bacillati</taxon>
        <taxon>Bacillota</taxon>
        <taxon>Erysipelotrichia</taxon>
        <taxon>Erysipelotrichales</taxon>
        <taxon>Erysipelotrichales incertae sedis</taxon>
    </lineage>
</organism>
<gene>
    <name evidence="1" type="ORF">H9980_09120</name>
</gene>
<dbReference type="EMBL" id="DXET01000204">
    <property type="protein sequence ID" value="HIX82112.1"/>
    <property type="molecule type" value="Genomic_DNA"/>
</dbReference>
<reference evidence="1" key="1">
    <citation type="journal article" date="2021" name="PeerJ">
        <title>Extensive microbial diversity within the chicken gut microbiome revealed by metagenomics and culture.</title>
        <authorList>
            <person name="Gilroy R."/>
            <person name="Ravi A."/>
            <person name="Getino M."/>
            <person name="Pursley I."/>
            <person name="Horton D.L."/>
            <person name="Alikhan N.F."/>
            <person name="Baker D."/>
            <person name="Gharbi K."/>
            <person name="Hall N."/>
            <person name="Watson M."/>
            <person name="Adriaenssens E.M."/>
            <person name="Foster-Nyarko E."/>
            <person name="Jarju S."/>
            <person name="Secka A."/>
            <person name="Antonio M."/>
            <person name="Oren A."/>
            <person name="Chaudhuri R.R."/>
            <person name="La Ragione R."/>
            <person name="Hildebrand F."/>
            <person name="Pallen M.J."/>
        </authorList>
    </citation>
    <scope>NUCLEOTIDE SEQUENCE</scope>
    <source>
        <strain evidence="1">ChiGjej1B1-14440</strain>
    </source>
</reference>
<proteinExistence type="predicted"/>
<dbReference type="Proteomes" id="UP000886724">
    <property type="component" value="Unassembled WGS sequence"/>
</dbReference>